<dbReference type="NCBIfam" id="TIGR00174">
    <property type="entry name" value="miaA"/>
    <property type="match status" value="1"/>
</dbReference>
<evidence type="ECO:0000256" key="4">
    <source>
        <dbReference type="ARBA" id="ARBA00022679"/>
    </source>
</evidence>
<evidence type="ECO:0000256" key="7">
    <source>
        <dbReference type="ARBA" id="ARBA00022840"/>
    </source>
</evidence>
<comment type="function">
    <text evidence="2 10 12">Catalyzes the transfer of a dimethylallyl group onto the adenine at position 37 in tRNAs that read codons beginning with uridine, leading to the formation of N6-(dimethylallyl)adenosine (i(6)A).</text>
</comment>
<keyword evidence="15" id="KW-1185">Reference proteome</keyword>
<comment type="caution">
    <text evidence="14">The sequence shown here is derived from an EMBL/GenBank/DDBJ whole genome shotgun (WGS) entry which is preliminary data.</text>
</comment>
<dbReference type="InterPro" id="IPR027417">
    <property type="entry name" value="P-loop_NTPase"/>
</dbReference>
<gene>
    <name evidence="10 14" type="primary">miaA</name>
    <name evidence="14" type="ORF">ACFQO6_11930</name>
</gene>
<dbReference type="Proteomes" id="UP001596524">
    <property type="component" value="Unassembled WGS sequence"/>
</dbReference>
<comment type="catalytic activity">
    <reaction evidence="9 10 11">
        <text>adenosine(37) in tRNA + dimethylallyl diphosphate = N(6)-dimethylallyladenosine(37) in tRNA + diphosphate</text>
        <dbReference type="Rhea" id="RHEA:26482"/>
        <dbReference type="Rhea" id="RHEA-COMP:10162"/>
        <dbReference type="Rhea" id="RHEA-COMP:10375"/>
        <dbReference type="ChEBI" id="CHEBI:33019"/>
        <dbReference type="ChEBI" id="CHEBI:57623"/>
        <dbReference type="ChEBI" id="CHEBI:74411"/>
        <dbReference type="ChEBI" id="CHEBI:74415"/>
        <dbReference type="EC" id="2.5.1.75"/>
    </reaction>
</comment>
<evidence type="ECO:0000256" key="9">
    <source>
        <dbReference type="ARBA" id="ARBA00049563"/>
    </source>
</evidence>
<evidence type="ECO:0000256" key="1">
    <source>
        <dbReference type="ARBA" id="ARBA00001946"/>
    </source>
</evidence>
<dbReference type="SUPFAM" id="SSF52540">
    <property type="entry name" value="P-loop containing nucleoside triphosphate hydrolases"/>
    <property type="match status" value="1"/>
</dbReference>
<dbReference type="GO" id="GO:0052381">
    <property type="term" value="F:tRNA dimethylallyltransferase activity"/>
    <property type="evidence" value="ECO:0007669"/>
    <property type="project" value="UniProtKB-EC"/>
</dbReference>
<dbReference type="PANTHER" id="PTHR11088:SF60">
    <property type="entry name" value="TRNA DIMETHYLALLYLTRANSFERASE"/>
    <property type="match status" value="1"/>
</dbReference>
<dbReference type="Gene3D" id="3.40.50.300">
    <property type="entry name" value="P-loop containing nucleotide triphosphate hydrolases"/>
    <property type="match status" value="1"/>
</dbReference>
<keyword evidence="4 10" id="KW-0808">Transferase</keyword>
<reference evidence="15" key="1">
    <citation type="journal article" date="2019" name="Int. J. Syst. Evol. Microbiol.">
        <title>The Global Catalogue of Microorganisms (GCM) 10K type strain sequencing project: providing services to taxonomists for standard genome sequencing and annotation.</title>
        <authorList>
            <consortium name="The Broad Institute Genomics Platform"/>
            <consortium name="The Broad Institute Genome Sequencing Center for Infectious Disease"/>
            <person name="Wu L."/>
            <person name="Ma J."/>
        </authorList>
    </citation>
    <scope>NUCLEOTIDE SEQUENCE [LARGE SCALE GENOMIC DNA]</scope>
    <source>
        <strain evidence="15">FCH27</strain>
    </source>
</reference>
<protein>
    <recommendedName>
        <fullName evidence="10">tRNA dimethylallyltransferase</fullName>
        <ecNumber evidence="10">2.5.1.75</ecNumber>
    </recommendedName>
    <alternativeName>
        <fullName evidence="10">Dimethylallyl diphosphate:tRNA dimethylallyltransferase</fullName>
        <shortName evidence="10">DMAPP:tRNA dimethylallyltransferase</shortName>
        <shortName evidence="10">DMATase</shortName>
    </alternativeName>
    <alternativeName>
        <fullName evidence="10">Isopentenyl-diphosphate:tRNA isopentenyltransferase</fullName>
        <shortName evidence="10">IPP transferase</shortName>
        <shortName evidence="10">IPPT</shortName>
        <shortName evidence="10">IPTase</shortName>
    </alternativeName>
</protein>
<dbReference type="EMBL" id="JBHTCH010000014">
    <property type="protein sequence ID" value="MFC7360983.1"/>
    <property type="molecule type" value="Genomic_DNA"/>
</dbReference>
<evidence type="ECO:0000313" key="15">
    <source>
        <dbReference type="Proteomes" id="UP001596524"/>
    </source>
</evidence>
<evidence type="ECO:0000256" key="3">
    <source>
        <dbReference type="ARBA" id="ARBA00005842"/>
    </source>
</evidence>
<keyword evidence="7 10" id="KW-0067">ATP-binding</keyword>
<evidence type="ECO:0000256" key="5">
    <source>
        <dbReference type="ARBA" id="ARBA00022694"/>
    </source>
</evidence>
<evidence type="ECO:0000256" key="10">
    <source>
        <dbReference type="HAMAP-Rule" id="MF_00185"/>
    </source>
</evidence>
<dbReference type="HAMAP" id="MF_00185">
    <property type="entry name" value="IPP_trans"/>
    <property type="match status" value="1"/>
</dbReference>
<evidence type="ECO:0000256" key="13">
    <source>
        <dbReference type="RuleBase" id="RU003785"/>
    </source>
</evidence>
<dbReference type="InterPro" id="IPR018022">
    <property type="entry name" value="IPT"/>
</dbReference>
<evidence type="ECO:0000256" key="11">
    <source>
        <dbReference type="RuleBase" id="RU003783"/>
    </source>
</evidence>
<feature type="site" description="Interaction with substrate tRNA" evidence="10">
    <location>
        <position position="101"/>
    </location>
</feature>
<keyword evidence="5 10" id="KW-0819">tRNA processing</keyword>
<dbReference type="Pfam" id="PF01715">
    <property type="entry name" value="IPPT"/>
    <property type="match status" value="1"/>
</dbReference>
<comment type="subunit">
    <text evidence="10">Monomer.</text>
</comment>
<comment type="similarity">
    <text evidence="3 10 13">Belongs to the IPP transferase family.</text>
</comment>
<dbReference type="RefSeq" id="WP_255888497.1">
    <property type="nucleotide sequence ID" value="NZ_JAFMZM010000001.1"/>
</dbReference>
<proteinExistence type="inferred from homology"/>
<dbReference type="Gene3D" id="1.10.20.140">
    <property type="match status" value="1"/>
</dbReference>
<feature type="binding site" evidence="10">
    <location>
        <begin position="12"/>
        <end position="17"/>
    </location>
    <ligand>
        <name>substrate</name>
    </ligand>
</feature>
<comment type="caution">
    <text evidence="10">Lacks conserved residue(s) required for the propagation of feature annotation.</text>
</comment>
<evidence type="ECO:0000256" key="12">
    <source>
        <dbReference type="RuleBase" id="RU003784"/>
    </source>
</evidence>
<comment type="cofactor">
    <cofactor evidence="1 10">
        <name>Mg(2+)</name>
        <dbReference type="ChEBI" id="CHEBI:18420"/>
    </cofactor>
</comment>
<dbReference type="PANTHER" id="PTHR11088">
    <property type="entry name" value="TRNA DIMETHYLALLYLTRANSFERASE"/>
    <property type="match status" value="1"/>
</dbReference>
<keyword evidence="6 10" id="KW-0547">Nucleotide-binding</keyword>
<feature type="binding site" evidence="10">
    <location>
        <begin position="10"/>
        <end position="17"/>
    </location>
    <ligand>
        <name>ATP</name>
        <dbReference type="ChEBI" id="CHEBI:30616"/>
    </ligand>
</feature>
<sequence>MPPPVVALVGATASGKTGLSLDLAERLAGEVVNTDAMQVYRGMDIGTAKLPLEGRRGIPHHLLDLLEVTEPATVALFQGWARESIADIRRRGATPVLVGGSALYTRAIVDRFEFPGTDDSLRGELEAELERVGSQALHERLAGVDAQAAAQIQPDNGRRVVRALEVIALTGRPYSASLPRLEYADPLTVQIGVDIDRPTLDERIGRRVDEMFASGFVEEVEALLARGLAEGRTANRAIGYREVVGFLAGDRTLAEAIEQTKTATRRFARRQDSWFRKDPRIVWVGHDDPARIEVAQRAVEALV</sequence>
<name>A0ABW2N494_9ACTN</name>
<evidence type="ECO:0000256" key="8">
    <source>
        <dbReference type="ARBA" id="ARBA00022842"/>
    </source>
</evidence>
<dbReference type="InterPro" id="IPR039657">
    <property type="entry name" value="Dimethylallyltransferase"/>
</dbReference>
<evidence type="ECO:0000256" key="2">
    <source>
        <dbReference type="ARBA" id="ARBA00003213"/>
    </source>
</evidence>
<dbReference type="EC" id="2.5.1.75" evidence="10"/>
<accession>A0ABW2N494</accession>
<evidence type="ECO:0000256" key="6">
    <source>
        <dbReference type="ARBA" id="ARBA00022741"/>
    </source>
</evidence>
<feature type="site" description="Interaction with substrate tRNA" evidence="10">
    <location>
        <position position="122"/>
    </location>
</feature>
<organism evidence="14 15">
    <name type="scientific">Nocardioides astragali</name>
    <dbReference type="NCBI Taxonomy" id="1776736"/>
    <lineage>
        <taxon>Bacteria</taxon>
        <taxon>Bacillati</taxon>
        <taxon>Actinomycetota</taxon>
        <taxon>Actinomycetes</taxon>
        <taxon>Propionibacteriales</taxon>
        <taxon>Nocardioidaceae</taxon>
        <taxon>Nocardioides</taxon>
    </lineage>
</organism>
<keyword evidence="8 10" id="KW-0460">Magnesium</keyword>
<evidence type="ECO:0000313" key="14">
    <source>
        <dbReference type="EMBL" id="MFC7360983.1"/>
    </source>
</evidence>